<evidence type="ECO:0000313" key="3">
    <source>
        <dbReference type="Proteomes" id="UP000034680"/>
    </source>
</evidence>
<comment type="caution">
    <text evidence="2">The sequence shown here is derived from an EMBL/GenBank/DDBJ whole genome shotgun (WGS) entry which is preliminary data.</text>
</comment>
<evidence type="ECO:0000313" key="2">
    <source>
        <dbReference type="EMBL" id="KKY36543.1"/>
    </source>
</evidence>
<evidence type="ECO:0000256" key="1">
    <source>
        <dbReference type="SAM" id="MobiDB-lite"/>
    </source>
</evidence>
<dbReference type="Proteomes" id="UP000034680">
    <property type="component" value="Unassembled WGS sequence"/>
</dbReference>
<dbReference type="InterPro" id="IPR053221">
    <property type="entry name" value="Burnettramic_acid_biosynth"/>
</dbReference>
<dbReference type="PANTHER" id="PTHR38887">
    <property type="entry name" value="CHROMOSOME 21, WHOLE GENOME SHOTGUN SEQUENCE"/>
    <property type="match status" value="1"/>
</dbReference>
<protein>
    <submittedName>
        <fullName evidence="2">Uncharacterized protein</fullName>
    </submittedName>
</protein>
<name>A0A0G2HNN5_9PEZI</name>
<sequence length="204" mass="22168">MKKAQDLPLTILSRYQELWEGTMLGEVSYGLTRLNLLRCGIDQATFLRFIDGLNKSVASNSTVQAVDLAGEAVGAVPGPEFVGAPIIGMALQVAAGAYKEVNARRGQNGYLTKTNAELFRPRGLYCLIMSYDVKSRGNVVQPGQSDNPRHVIQGTSEGSKSSRMRSNDDILGGSKFPVRAQLVYPDPNEAPENNVDEYSSGERI</sequence>
<feature type="region of interest" description="Disordered" evidence="1">
    <location>
        <begin position="139"/>
        <end position="204"/>
    </location>
</feature>
<reference evidence="2 3" key="2">
    <citation type="submission" date="2015-05" db="EMBL/GenBank/DDBJ databases">
        <authorList>
            <person name="Morales-Cruz A."/>
            <person name="Amrine K.C."/>
            <person name="Cantu D."/>
        </authorList>
    </citation>
    <scope>NUCLEOTIDE SEQUENCE [LARGE SCALE GENOMIC DNA]</scope>
    <source>
        <strain evidence="2">DA912</strain>
    </source>
</reference>
<dbReference type="OrthoDB" id="3433125at2759"/>
<dbReference type="AlphaFoldDB" id="A0A0G2HNN5"/>
<keyword evidence="3" id="KW-1185">Reference proteome</keyword>
<dbReference type="EMBL" id="LCUC01000114">
    <property type="protein sequence ID" value="KKY36543.1"/>
    <property type="molecule type" value="Genomic_DNA"/>
</dbReference>
<proteinExistence type="predicted"/>
<accession>A0A0G2HNN5</accession>
<gene>
    <name evidence="2" type="ORF">UCDDA912_g03453</name>
</gene>
<dbReference type="PANTHER" id="PTHR38887:SF1">
    <property type="entry name" value="RAS MODIFICATION PROTEIN ERF4"/>
    <property type="match status" value="1"/>
</dbReference>
<organism evidence="2 3">
    <name type="scientific">Diaporthe ampelina</name>
    <dbReference type="NCBI Taxonomy" id="1214573"/>
    <lineage>
        <taxon>Eukaryota</taxon>
        <taxon>Fungi</taxon>
        <taxon>Dikarya</taxon>
        <taxon>Ascomycota</taxon>
        <taxon>Pezizomycotina</taxon>
        <taxon>Sordariomycetes</taxon>
        <taxon>Sordariomycetidae</taxon>
        <taxon>Diaporthales</taxon>
        <taxon>Diaporthaceae</taxon>
        <taxon>Diaporthe</taxon>
    </lineage>
</organism>
<reference evidence="2 3" key="1">
    <citation type="submission" date="2015-05" db="EMBL/GenBank/DDBJ databases">
        <title>Distinctive expansion of gene families associated with plant cell wall degradation and secondary metabolism in the genomes of grapevine trunk pathogens.</title>
        <authorList>
            <person name="Lawrence D.P."/>
            <person name="Travadon R."/>
            <person name="Rolshausen P.E."/>
            <person name="Baumgartner K."/>
        </authorList>
    </citation>
    <scope>NUCLEOTIDE SEQUENCE [LARGE SCALE GENOMIC DNA]</scope>
    <source>
        <strain evidence="2">DA912</strain>
    </source>
</reference>